<comment type="caution">
    <text evidence="4">The sequence shown here is derived from an EMBL/GenBank/DDBJ whole genome shotgun (WGS) entry which is preliminary data.</text>
</comment>
<feature type="domain" description="Nose resistant-to-fluoxetine protein N-terminal" evidence="3">
    <location>
        <begin position="1"/>
        <end position="112"/>
    </location>
</feature>
<feature type="transmembrane region" description="Helical" evidence="2">
    <location>
        <begin position="428"/>
        <end position="448"/>
    </location>
</feature>
<dbReference type="PANTHER" id="PTHR11161:SF55">
    <property type="entry name" value="NOSE RESISTANT-TO-FLUOXETINE PROTEIN N-TERMINAL DOMAIN-CONTAINING PROTEIN"/>
    <property type="match status" value="1"/>
</dbReference>
<feature type="transmembrane region" description="Helical" evidence="2">
    <location>
        <begin position="120"/>
        <end position="146"/>
    </location>
</feature>
<reference evidence="4" key="1">
    <citation type="submission" date="2023-10" db="EMBL/GenBank/DDBJ databases">
        <title>Genome assembly of Pristionchus species.</title>
        <authorList>
            <person name="Yoshida K."/>
            <person name="Sommer R.J."/>
        </authorList>
    </citation>
    <scope>NUCLEOTIDE SEQUENCE</scope>
    <source>
        <strain evidence="4">RS5133</strain>
    </source>
</reference>
<dbReference type="PANTHER" id="PTHR11161">
    <property type="entry name" value="O-ACYLTRANSFERASE"/>
    <property type="match status" value="1"/>
</dbReference>
<organism evidence="4 5">
    <name type="scientific">Pristionchus fissidentatus</name>
    <dbReference type="NCBI Taxonomy" id="1538716"/>
    <lineage>
        <taxon>Eukaryota</taxon>
        <taxon>Metazoa</taxon>
        <taxon>Ecdysozoa</taxon>
        <taxon>Nematoda</taxon>
        <taxon>Chromadorea</taxon>
        <taxon>Rhabditida</taxon>
        <taxon>Rhabditina</taxon>
        <taxon>Diplogasteromorpha</taxon>
        <taxon>Diplogasteroidea</taxon>
        <taxon>Neodiplogasteridae</taxon>
        <taxon>Pristionchus</taxon>
    </lineage>
</organism>
<accession>A0AAV5UY01</accession>
<gene>
    <name evidence="4" type="ORF">PFISCL1PPCAC_3301</name>
</gene>
<keyword evidence="2" id="KW-1133">Transmembrane helix</keyword>
<feature type="transmembrane region" description="Helical" evidence="2">
    <location>
        <begin position="535"/>
        <end position="557"/>
    </location>
</feature>
<feature type="transmembrane region" description="Helical" evidence="2">
    <location>
        <begin position="368"/>
        <end position="392"/>
    </location>
</feature>
<dbReference type="Pfam" id="PF20146">
    <property type="entry name" value="NRF"/>
    <property type="match status" value="1"/>
</dbReference>
<evidence type="ECO:0000313" key="5">
    <source>
        <dbReference type="Proteomes" id="UP001432322"/>
    </source>
</evidence>
<evidence type="ECO:0000256" key="1">
    <source>
        <dbReference type="SAM" id="MobiDB-lite"/>
    </source>
</evidence>
<name>A0AAV5UY01_9BILA</name>
<feature type="transmembrane region" description="Helical" evidence="2">
    <location>
        <begin position="342"/>
        <end position="361"/>
    </location>
</feature>
<keyword evidence="5" id="KW-1185">Reference proteome</keyword>
<feature type="transmembrane region" description="Helical" evidence="2">
    <location>
        <begin position="500"/>
        <end position="523"/>
    </location>
</feature>
<feature type="transmembrane region" description="Helical" evidence="2">
    <location>
        <begin position="194"/>
        <end position="216"/>
    </location>
</feature>
<dbReference type="Pfam" id="PF01757">
    <property type="entry name" value="Acyl_transf_3"/>
    <property type="match status" value="1"/>
</dbReference>
<dbReference type="InterPro" id="IPR002656">
    <property type="entry name" value="Acyl_transf_3_dom"/>
</dbReference>
<keyword evidence="2" id="KW-0472">Membrane</keyword>
<feature type="transmembrane region" description="Helical" evidence="2">
    <location>
        <begin position="468"/>
        <end position="488"/>
    </location>
</feature>
<evidence type="ECO:0000259" key="3">
    <source>
        <dbReference type="SMART" id="SM00703"/>
    </source>
</evidence>
<feature type="transmembrane region" description="Helical" evidence="2">
    <location>
        <begin position="236"/>
        <end position="256"/>
    </location>
</feature>
<feature type="region of interest" description="Disordered" evidence="1">
    <location>
        <begin position="596"/>
        <end position="615"/>
    </location>
</feature>
<feature type="non-terminal residue" evidence="4">
    <location>
        <position position="615"/>
    </location>
</feature>
<proteinExistence type="predicted"/>
<feature type="non-terminal residue" evidence="4">
    <location>
        <position position="1"/>
    </location>
</feature>
<dbReference type="InterPro" id="IPR006621">
    <property type="entry name" value="Nose-resist-to-fluoxetine_N"/>
</dbReference>
<dbReference type="GO" id="GO:0016747">
    <property type="term" value="F:acyltransferase activity, transferring groups other than amino-acyl groups"/>
    <property type="evidence" value="ECO:0007669"/>
    <property type="project" value="InterPro"/>
</dbReference>
<evidence type="ECO:0000313" key="4">
    <source>
        <dbReference type="EMBL" id="GMT12004.1"/>
    </source>
</evidence>
<feature type="transmembrane region" description="Helical" evidence="2">
    <location>
        <begin position="276"/>
        <end position="298"/>
    </location>
</feature>
<dbReference type="InterPro" id="IPR052728">
    <property type="entry name" value="O2_lipid_transport_reg"/>
</dbReference>
<dbReference type="SMART" id="SM00703">
    <property type="entry name" value="NRF"/>
    <property type="match status" value="1"/>
</dbReference>
<evidence type="ECO:0000256" key="2">
    <source>
        <dbReference type="SAM" id="Phobius"/>
    </source>
</evidence>
<dbReference type="AlphaFoldDB" id="A0AAV5UY01"/>
<keyword evidence="2" id="KW-0812">Transmembrane</keyword>
<dbReference type="EMBL" id="BTSY01000001">
    <property type="protein sequence ID" value="GMT12004.1"/>
    <property type="molecule type" value="Genomic_DNA"/>
</dbReference>
<protein>
    <recommendedName>
        <fullName evidence="3">Nose resistant-to-fluoxetine protein N-terminal domain-containing protein</fullName>
    </recommendedName>
</protein>
<dbReference type="Proteomes" id="UP001432322">
    <property type="component" value="Unassembled WGS sequence"/>
</dbReference>
<sequence length="615" mass="70524">DSSGKVGAGVLRGHAYFVGHYSECKAVDYVVQGRERNFRADYFRMDLDPFLRMSSSNDSCNVVIPVMGGIDIYWEFGVCMPASCSSRELQSILRPESHSSLETPVCRITKTGDPLDEINAGFYITLSIMGVIVAICMLAGVVDYFFSEKLKKKTISRSLGWCVFMSCSLYSNISSIFDIGEAAKSDQIAPIHCIRFFSMAWVLMSHLFSSYLAVVANPDDVMALAKDWSSEVIINGFYSVDSFFFMSGVLLTFLWFKSYNRHPKETMSVYGWIMFYVHRILRLSPAFYILVIFFTFVLKQMLRDSPINMNDIIMQDSCSTTWWIEMLYLHNWIQQDKWCISWGWYLAADMQMYIFTPLLLIPLALKPLIGFLVATLVFTFSTAVNIFLVYYYHWPAAESFLYPADPEETNIENYSMLMYESPLIRCQIVYLVSWVAGLALMLTVLLGLHNQTNGELMDIFWRAMYSAFSRPAWGIGLSVILIMCFYGYGGPINAFMSWHIWVPLGRLSYCGYLIHIPTMLLVLSQTKDEEYFSNFIEFFITRVMSIVGSTYFFAIFWSACFEISFGRIEKLLLMGGDKSLKVADKKVIEVVNDAEKEKPWGKDPEKQSDDISERI</sequence>